<dbReference type="InterPro" id="IPR016167">
    <property type="entry name" value="FAD-bd_PCMH_sub1"/>
</dbReference>
<dbReference type="SUPFAM" id="SSF55103">
    <property type="entry name" value="FAD-linked oxidases, C-terminal domain"/>
    <property type="match status" value="1"/>
</dbReference>
<dbReference type="Gene3D" id="3.30.465.10">
    <property type="match status" value="1"/>
</dbReference>
<dbReference type="PROSITE" id="PS51387">
    <property type="entry name" value="FAD_PCMH"/>
    <property type="match status" value="1"/>
</dbReference>
<dbReference type="SUPFAM" id="SSF56176">
    <property type="entry name" value="FAD-binding/transporter-associated domain-like"/>
    <property type="match status" value="1"/>
</dbReference>
<keyword evidence="6" id="KW-1185">Reference proteome</keyword>
<evidence type="ECO:0000313" key="5">
    <source>
        <dbReference type="EMBL" id="GHE80670.1"/>
    </source>
</evidence>
<dbReference type="Gene3D" id="1.10.45.10">
    <property type="entry name" value="Vanillyl-alcohol Oxidase, Chain A, domain 4"/>
    <property type="match status" value="1"/>
</dbReference>
<dbReference type="PANTHER" id="PTHR11748">
    <property type="entry name" value="D-LACTATE DEHYDROGENASE"/>
    <property type="match status" value="1"/>
</dbReference>
<proteinExistence type="predicted"/>
<dbReference type="Gene3D" id="3.40.462.10">
    <property type="entry name" value="FAD-linked oxidases, C-terminal domain"/>
    <property type="match status" value="1"/>
</dbReference>
<sequence>MTSVVPDGISPVAVDKAIEKLTAELGAESVVTAREDLLEFRDPYAYRESDEFDASAMVLPTTTEQVQAITRIAGEYGVPLWTFSQGRNNTYGGPAPRLRGSVLVNLRKMNRILEIDTDLAYAVVEPGVRWFDLHEALEREGGELWASIPDLGWGSVIGNSLEYGIGYTPYGDHARNICGLEVVLPDGSLLRTGMGAMDGNPARHTYPHSYGPSVAGLFQQSNLGIVTSTGWWLMRRPETYLAGWARFHGYEALGAVVDGLRGLLLDRTIENHPMFTRGYEVDENGVGHLNPDGDGWVVRFALYGRQPVVDAQYRTIEATLGRLPGVELAKRVFSGTDLTGPANHDERVQRGIPDMDLLDPQMLPYGADTGHLDFSPVGPATGDAVVRTEQLVRSIYARQGRAYVNGIFLTPRSALHISTTFFDPRDEQETEAVYANYSELVHELAKTGYAPYRTNLAHMDLVADQFGFGDHAQLRFAEKLKDALDPRGILAPGKSGIWPATLRPGRDRDSEQ</sequence>
<keyword evidence="3" id="KW-0560">Oxidoreductase</keyword>
<dbReference type="InterPro" id="IPR016164">
    <property type="entry name" value="FAD-linked_Oxase-like_C"/>
</dbReference>
<dbReference type="InterPro" id="IPR016169">
    <property type="entry name" value="FAD-bd_PCMH_sub2"/>
</dbReference>
<dbReference type="RefSeq" id="WP_229874145.1">
    <property type="nucleotide sequence ID" value="NZ_BNAU01000001.1"/>
</dbReference>
<name>A0ABQ3IEJ2_9PSEU</name>
<reference evidence="6" key="1">
    <citation type="journal article" date="2019" name="Int. J. Syst. Evol. Microbiol.">
        <title>The Global Catalogue of Microorganisms (GCM) 10K type strain sequencing project: providing services to taxonomists for standard genome sequencing and annotation.</title>
        <authorList>
            <consortium name="The Broad Institute Genomics Platform"/>
            <consortium name="The Broad Institute Genome Sequencing Center for Infectious Disease"/>
            <person name="Wu L."/>
            <person name="Ma J."/>
        </authorList>
    </citation>
    <scope>NUCLEOTIDE SEQUENCE [LARGE SCALE GENOMIC DNA]</scope>
    <source>
        <strain evidence="6">CGMCC 4.7677</strain>
    </source>
</reference>
<evidence type="ECO:0000256" key="2">
    <source>
        <dbReference type="ARBA" id="ARBA00022827"/>
    </source>
</evidence>
<dbReference type="InterPro" id="IPR006094">
    <property type="entry name" value="Oxid_FAD_bind_N"/>
</dbReference>
<dbReference type="EMBL" id="BNAU01000001">
    <property type="protein sequence ID" value="GHE80670.1"/>
    <property type="molecule type" value="Genomic_DNA"/>
</dbReference>
<dbReference type="Proteomes" id="UP000605897">
    <property type="component" value="Unassembled WGS sequence"/>
</dbReference>
<dbReference type="InterPro" id="IPR036318">
    <property type="entry name" value="FAD-bd_PCMH-like_sf"/>
</dbReference>
<keyword evidence="2" id="KW-0274">FAD</keyword>
<dbReference type="PANTHER" id="PTHR11748:SF114">
    <property type="entry name" value="ARYL-ALCOHOL OXIDASE VANILLYL-ALCOHOL OXIDASE (AFU_ORTHOLOGUE AFUA_3G09500)-RELATED"/>
    <property type="match status" value="1"/>
</dbReference>
<evidence type="ECO:0000313" key="6">
    <source>
        <dbReference type="Proteomes" id="UP000605897"/>
    </source>
</evidence>
<comment type="caution">
    <text evidence="5">The sequence shown here is derived from an EMBL/GenBank/DDBJ whole genome shotgun (WGS) entry which is preliminary data.</text>
</comment>
<accession>A0ABQ3IEJ2</accession>
<dbReference type="Pfam" id="PF01565">
    <property type="entry name" value="FAD_binding_4"/>
    <property type="match status" value="1"/>
</dbReference>
<dbReference type="InterPro" id="IPR016166">
    <property type="entry name" value="FAD-bd_PCMH"/>
</dbReference>
<gene>
    <name evidence="5" type="ORF">GCM10017786_08590</name>
</gene>
<dbReference type="InterPro" id="IPR016170">
    <property type="entry name" value="Cytok_DH_C_sf"/>
</dbReference>
<evidence type="ECO:0000259" key="4">
    <source>
        <dbReference type="PROSITE" id="PS51387"/>
    </source>
</evidence>
<dbReference type="InterPro" id="IPR016171">
    <property type="entry name" value="Vanillyl_alc_oxidase_C-sub2"/>
</dbReference>
<evidence type="ECO:0000256" key="3">
    <source>
        <dbReference type="ARBA" id="ARBA00023002"/>
    </source>
</evidence>
<feature type="domain" description="FAD-binding PCMH-type" evidence="4">
    <location>
        <begin position="50"/>
        <end position="274"/>
    </location>
</feature>
<evidence type="ECO:0000256" key="1">
    <source>
        <dbReference type="ARBA" id="ARBA00022630"/>
    </source>
</evidence>
<organism evidence="5 6">
    <name type="scientific">Amycolatopsis deserti</name>
    <dbReference type="NCBI Taxonomy" id="185696"/>
    <lineage>
        <taxon>Bacteria</taxon>
        <taxon>Bacillati</taxon>
        <taxon>Actinomycetota</taxon>
        <taxon>Actinomycetes</taxon>
        <taxon>Pseudonocardiales</taxon>
        <taxon>Pseudonocardiaceae</taxon>
        <taxon>Amycolatopsis</taxon>
    </lineage>
</organism>
<dbReference type="Gene3D" id="3.30.43.10">
    <property type="entry name" value="Uridine Diphospho-n-acetylenolpyruvylglucosamine Reductase, domain 2"/>
    <property type="match status" value="1"/>
</dbReference>
<protein>
    <submittedName>
        <fullName evidence="5">4-cresol dehydrogenase</fullName>
    </submittedName>
</protein>
<keyword evidence="1" id="KW-0285">Flavoprotein</keyword>